<dbReference type="SUPFAM" id="SSF53335">
    <property type="entry name" value="S-adenosyl-L-methionine-dependent methyltransferases"/>
    <property type="match status" value="1"/>
</dbReference>
<evidence type="ECO:0000313" key="10">
    <source>
        <dbReference type="Ensembl" id="ENSTGUP00000035006.1"/>
    </source>
</evidence>
<dbReference type="GO" id="GO:0042981">
    <property type="term" value="P:regulation of apoptotic process"/>
    <property type="evidence" value="ECO:0007669"/>
    <property type="project" value="Ensembl"/>
</dbReference>
<dbReference type="GO" id="GO:0018423">
    <property type="term" value="F:protein C-terminal leucine carboxyl O-methyltransferase activity"/>
    <property type="evidence" value="ECO:0007669"/>
    <property type="project" value="UniProtKB-EC"/>
</dbReference>
<evidence type="ECO:0000256" key="9">
    <source>
        <dbReference type="ARBA" id="ARBA00032526"/>
    </source>
</evidence>
<dbReference type="OrthoDB" id="203237at2759"/>
<reference evidence="10" key="2">
    <citation type="submission" date="2025-08" db="UniProtKB">
        <authorList>
            <consortium name="Ensembl"/>
        </authorList>
    </citation>
    <scope>IDENTIFICATION</scope>
</reference>
<evidence type="ECO:0000313" key="11">
    <source>
        <dbReference type="Proteomes" id="UP000007754"/>
    </source>
</evidence>
<evidence type="ECO:0000256" key="7">
    <source>
        <dbReference type="ARBA" id="ARBA00022679"/>
    </source>
</evidence>
<comment type="function">
    <text evidence="2">Methylates the carboxyl group of the C-terminal leucine residue of protein phosphatase 2A catalytic subunits to form alpha-leucine ester residues.</text>
</comment>
<protein>
    <recommendedName>
        <fullName evidence="5">Leucine carboxyl methyltransferase 1</fullName>
        <ecNumber evidence="4">2.1.1.233</ecNumber>
    </recommendedName>
    <alternativeName>
        <fullName evidence="9">[Phosphatase 2A protein]-leucine-carboxy methyltransferase 1</fullName>
    </alternativeName>
</protein>
<dbReference type="GO" id="GO:0005829">
    <property type="term" value="C:cytosol"/>
    <property type="evidence" value="ECO:0007669"/>
    <property type="project" value="Ensembl"/>
</dbReference>
<dbReference type="GO" id="GO:0032259">
    <property type="term" value="P:methylation"/>
    <property type="evidence" value="ECO:0007669"/>
    <property type="project" value="UniProtKB-KW"/>
</dbReference>
<dbReference type="Proteomes" id="UP000007754">
    <property type="component" value="Chromosome 14"/>
</dbReference>
<dbReference type="Pfam" id="PF04072">
    <property type="entry name" value="LCM"/>
    <property type="match status" value="1"/>
</dbReference>
<dbReference type="PANTHER" id="PTHR13600:SF33">
    <property type="entry name" value="LEUCINE CARBOXYL METHYLTRANSFERASE 1"/>
    <property type="match status" value="1"/>
</dbReference>
<gene>
    <name evidence="10" type="primary">LCMT1</name>
</gene>
<name>A0A674HL86_TAEGU</name>
<evidence type="ECO:0000256" key="6">
    <source>
        <dbReference type="ARBA" id="ARBA00022603"/>
    </source>
</evidence>
<evidence type="ECO:0000256" key="1">
    <source>
        <dbReference type="ARBA" id="ARBA00000724"/>
    </source>
</evidence>
<dbReference type="AlphaFoldDB" id="A0A674HL86"/>
<evidence type="ECO:0000256" key="5">
    <source>
        <dbReference type="ARBA" id="ARBA00017497"/>
    </source>
</evidence>
<keyword evidence="7" id="KW-0808">Transferase</keyword>
<reference evidence="10" key="3">
    <citation type="submission" date="2025-09" db="UniProtKB">
        <authorList>
            <consortium name="Ensembl"/>
        </authorList>
    </citation>
    <scope>IDENTIFICATION</scope>
</reference>
<evidence type="ECO:0000256" key="8">
    <source>
        <dbReference type="ARBA" id="ARBA00022691"/>
    </source>
</evidence>
<dbReference type="CTD" id="51451"/>
<dbReference type="InterPro" id="IPR029063">
    <property type="entry name" value="SAM-dependent_MTases_sf"/>
</dbReference>
<proteinExistence type="inferred from homology"/>
<dbReference type="InParanoid" id="A0A674HL86"/>
<accession>A0A674HL86</accession>
<keyword evidence="6" id="KW-0489">Methyltransferase</keyword>
<dbReference type="GO" id="GO:0010906">
    <property type="term" value="P:regulation of glucose metabolic process"/>
    <property type="evidence" value="ECO:0007669"/>
    <property type="project" value="Ensembl"/>
</dbReference>
<dbReference type="Gene3D" id="3.40.50.150">
    <property type="entry name" value="Vaccinia Virus protein VP39"/>
    <property type="match status" value="1"/>
</dbReference>
<evidence type="ECO:0000256" key="4">
    <source>
        <dbReference type="ARBA" id="ARBA00012834"/>
    </source>
</evidence>
<dbReference type="GeneTree" id="ENSGT00940000156372"/>
<dbReference type="InterPro" id="IPR007213">
    <property type="entry name" value="Ppm1/Ppm2/Tcmp"/>
</dbReference>
<organism evidence="10 11">
    <name type="scientific">Taeniopygia guttata</name>
    <name type="common">Zebra finch</name>
    <name type="synonym">Poephila guttata</name>
    <dbReference type="NCBI Taxonomy" id="59729"/>
    <lineage>
        <taxon>Eukaryota</taxon>
        <taxon>Metazoa</taxon>
        <taxon>Chordata</taxon>
        <taxon>Craniata</taxon>
        <taxon>Vertebrata</taxon>
        <taxon>Euteleostomi</taxon>
        <taxon>Archelosauria</taxon>
        <taxon>Archosauria</taxon>
        <taxon>Dinosauria</taxon>
        <taxon>Saurischia</taxon>
        <taxon>Theropoda</taxon>
        <taxon>Coelurosauria</taxon>
        <taxon>Aves</taxon>
        <taxon>Neognathae</taxon>
        <taxon>Neoaves</taxon>
        <taxon>Telluraves</taxon>
        <taxon>Australaves</taxon>
        <taxon>Passeriformes</taxon>
        <taxon>Passeroidea</taxon>
        <taxon>Estrildidae</taxon>
        <taxon>Estrildinae</taxon>
        <taxon>Taeniopygia</taxon>
    </lineage>
</organism>
<comment type="similarity">
    <text evidence="3">Belongs to the methyltransferase superfamily. LCMT family.</text>
</comment>
<evidence type="ECO:0000256" key="3">
    <source>
        <dbReference type="ARBA" id="ARBA00010703"/>
    </source>
</evidence>
<dbReference type="PANTHER" id="PTHR13600">
    <property type="entry name" value="LEUCINE CARBOXYL METHYLTRANSFERASE"/>
    <property type="match status" value="1"/>
</dbReference>
<reference evidence="10 11" key="1">
    <citation type="journal article" date="2010" name="Nature">
        <title>The genome of a songbird.</title>
        <authorList>
            <person name="Warren W.C."/>
            <person name="Clayton D.F."/>
            <person name="Ellegren H."/>
            <person name="Arnold A.P."/>
            <person name="Hillier L.W."/>
            <person name="Kunstner A."/>
            <person name="Searle S."/>
            <person name="White S."/>
            <person name="Vilella A.J."/>
            <person name="Fairley S."/>
            <person name="Heger A."/>
            <person name="Kong L."/>
            <person name="Ponting C.P."/>
            <person name="Jarvis E.D."/>
            <person name="Mello C.V."/>
            <person name="Minx P."/>
            <person name="Lovell P."/>
            <person name="Velho T.A."/>
            <person name="Ferris M."/>
            <person name="Balakrishnan C.N."/>
            <person name="Sinha S."/>
            <person name="Blatti C."/>
            <person name="London S.E."/>
            <person name="Li Y."/>
            <person name="Lin Y.C."/>
            <person name="George J."/>
            <person name="Sweedler J."/>
            <person name="Southey B."/>
            <person name="Gunaratne P."/>
            <person name="Watson M."/>
            <person name="Nam K."/>
            <person name="Backstrom N."/>
            <person name="Smeds L."/>
            <person name="Nabholz B."/>
            <person name="Itoh Y."/>
            <person name="Whitney O."/>
            <person name="Pfenning A.R."/>
            <person name="Howard J."/>
            <person name="Volker M."/>
            <person name="Skinner B.M."/>
            <person name="Griffin D.K."/>
            <person name="Ye L."/>
            <person name="McLaren W.M."/>
            <person name="Flicek P."/>
            <person name="Quesada V."/>
            <person name="Velasco G."/>
            <person name="Lopez-Otin C."/>
            <person name="Puente X.S."/>
            <person name="Olender T."/>
            <person name="Lancet D."/>
            <person name="Smit A.F."/>
            <person name="Hubley R."/>
            <person name="Konkel M.K."/>
            <person name="Walker J.A."/>
            <person name="Batzer M.A."/>
            <person name="Gu W."/>
            <person name="Pollock D.D."/>
            <person name="Chen L."/>
            <person name="Cheng Z."/>
            <person name="Eichler E.E."/>
            <person name="Stapley J."/>
            <person name="Slate J."/>
            <person name="Ekblom R."/>
            <person name="Birkhead T."/>
            <person name="Burke T."/>
            <person name="Burt D."/>
            <person name="Scharff C."/>
            <person name="Adam I."/>
            <person name="Richard H."/>
            <person name="Sultan M."/>
            <person name="Soldatov A."/>
            <person name="Lehrach H."/>
            <person name="Edwards S.V."/>
            <person name="Yang S.P."/>
            <person name="Li X."/>
            <person name="Graves T."/>
            <person name="Fulton L."/>
            <person name="Nelson J."/>
            <person name="Chinwalla A."/>
            <person name="Hou S."/>
            <person name="Mardis E.R."/>
            <person name="Wilson R.K."/>
        </authorList>
    </citation>
    <scope>NUCLEOTIDE SEQUENCE [LARGE SCALE GENOMIC DNA]</scope>
</reference>
<keyword evidence="11" id="KW-1185">Reference proteome</keyword>
<dbReference type="EC" id="2.1.1.233" evidence="4"/>
<keyword evidence="8" id="KW-0949">S-adenosyl-L-methionine</keyword>
<dbReference type="GO" id="GO:0031333">
    <property type="term" value="P:negative regulation of protein-containing complex assembly"/>
    <property type="evidence" value="ECO:0007669"/>
    <property type="project" value="Ensembl"/>
</dbReference>
<dbReference type="GO" id="GO:0090266">
    <property type="term" value="P:regulation of mitotic cell cycle spindle assembly checkpoint"/>
    <property type="evidence" value="ECO:0007669"/>
    <property type="project" value="Ensembl"/>
</dbReference>
<sequence>MQLSDCESWGWHGHPVLEAEESRCAVMNVQKLGGSYWSALSAGFISERHGLRASTGSSIHHKGTAARGDLAQLLQQAGKRCQRGMKSFPLFCSAGRLAVLWLWLEEGWNVVTVWDENLLPRKYFEVDFPMIVARKIHNIKSKPPLSKPIMESHSGDSLLIDSHSLDSSRYSIVGADLRFSSELEEKLRKHSLDVHLPTLLVAECVLVYMTPQQSANLLKWAANTFPVAMVINYEQVNMRDRFGQIMIENLQRRQCNLAGVELCSSLDSQRERLLASGWENARAIDMMKVYSFLPQADVRRIEALEFLDEKELFEQLMQHYCICWASKDSSNLGLANIDF</sequence>
<dbReference type="FunFam" id="3.40.50.150:FF:000092">
    <property type="entry name" value="Leucine carboxyl methyltransferase 1"/>
    <property type="match status" value="1"/>
</dbReference>
<comment type="catalytic activity">
    <reaction evidence="1">
        <text>[phosphatase 2A protein]-C-terminal L-leucine + S-adenosyl-L-methionine = [phosphatase 2A protein]-C-terminal L-leucine methyl ester + S-adenosyl-L-homocysteine</text>
        <dbReference type="Rhea" id="RHEA:48544"/>
        <dbReference type="Rhea" id="RHEA-COMP:12134"/>
        <dbReference type="Rhea" id="RHEA-COMP:12135"/>
        <dbReference type="ChEBI" id="CHEBI:57856"/>
        <dbReference type="ChEBI" id="CHEBI:59789"/>
        <dbReference type="ChEBI" id="CHEBI:90516"/>
        <dbReference type="ChEBI" id="CHEBI:90517"/>
        <dbReference type="EC" id="2.1.1.233"/>
    </reaction>
</comment>
<dbReference type="InterPro" id="IPR016651">
    <property type="entry name" value="LCMT1"/>
</dbReference>
<evidence type="ECO:0000256" key="2">
    <source>
        <dbReference type="ARBA" id="ARBA00003455"/>
    </source>
</evidence>
<dbReference type="Ensembl" id="ENSTGUT00000031859.1">
    <property type="protein sequence ID" value="ENSTGUP00000035006.1"/>
    <property type="gene ID" value="ENSTGUG00000006248.2"/>
</dbReference>